<feature type="domain" description="DUF6817" evidence="1">
    <location>
        <begin position="10"/>
        <end position="94"/>
    </location>
</feature>
<dbReference type="EMBL" id="OBDY01000021">
    <property type="protein sequence ID" value="SNY60307.1"/>
    <property type="molecule type" value="Genomic_DNA"/>
</dbReference>
<evidence type="ECO:0000313" key="2">
    <source>
        <dbReference type="EMBL" id="SNY60307.1"/>
    </source>
</evidence>
<dbReference type="AlphaFoldDB" id="A0A285JKH4"/>
<protein>
    <recommendedName>
        <fullName evidence="1">DUF6817 domain-containing protein</fullName>
    </recommendedName>
</protein>
<dbReference type="Proteomes" id="UP000219612">
    <property type="component" value="Unassembled WGS sequence"/>
</dbReference>
<reference evidence="3" key="1">
    <citation type="submission" date="2017-09" db="EMBL/GenBank/DDBJ databases">
        <authorList>
            <person name="Varghese N."/>
            <person name="Submissions S."/>
        </authorList>
    </citation>
    <scope>NUCLEOTIDE SEQUENCE [LARGE SCALE GENOMIC DNA]</scope>
    <source>
        <strain evidence="3">CGMCC 4.6857</strain>
    </source>
</reference>
<accession>A0A285JKH4</accession>
<dbReference type="OrthoDB" id="333547at2"/>
<sequence length="183" mass="20169">MSRVDVVRAWLRDRGAEKIPHAGGSLYEHLNRVRDRVEGHGLGEDEQLAALTHAAYGTDGFPVVLLDVADRQQLRSLIGREAEAMVYRYGGCDRGRTWRALPSTCTVWSRFTGHAESPTPAQLRAFADLSIVNELDVYERSPEIAAKAGDYFRSLFPTWAPLASPAVMADCHRTLTIGPPGGH</sequence>
<name>A0A285JKH4_9ACTN</name>
<evidence type="ECO:0000259" key="1">
    <source>
        <dbReference type="Pfam" id="PF20680"/>
    </source>
</evidence>
<organism evidence="2 3">
    <name type="scientific">Paractinoplanes atraurantiacus</name>
    <dbReference type="NCBI Taxonomy" id="1036182"/>
    <lineage>
        <taxon>Bacteria</taxon>
        <taxon>Bacillati</taxon>
        <taxon>Actinomycetota</taxon>
        <taxon>Actinomycetes</taxon>
        <taxon>Micromonosporales</taxon>
        <taxon>Micromonosporaceae</taxon>
        <taxon>Paractinoplanes</taxon>
    </lineage>
</organism>
<dbReference type="InterPro" id="IPR049202">
    <property type="entry name" value="DUF6817"/>
</dbReference>
<evidence type="ECO:0000313" key="3">
    <source>
        <dbReference type="Proteomes" id="UP000219612"/>
    </source>
</evidence>
<gene>
    <name evidence="2" type="ORF">SAMN05421748_12194</name>
</gene>
<dbReference type="Pfam" id="PF20680">
    <property type="entry name" value="DUF6817"/>
    <property type="match status" value="1"/>
</dbReference>
<dbReference type="RefSeq" id="WP_097325960.1">
    <property type="nucleotide sequence ID" value="NZ_OBDY01000021.1"/>
</dbReference>
<proteinExistence type="predicted"/>
<keyword evidence="3" id="KW-1185">Reference proteome</keyword>